<evidence type="ECO:0000313" key="12">
    <source>
        <dbReference type="Proteomes" id="UP000037069"/>
    </source>
</evidence>
<dbReference type="Pfam" id="PF00096">
    <property type="entry name" value="zf-C2H2"/>
    <property type="match status" value="1"/>
</dbReference>
<dbReference type="Gene3D" id="3.30.160.60">
    <property type="entry name" value="Classic Zinc Finger"/>
    <property type="match status" value="2"/>
</dbReference>
<proteinExistence type="predicted"/>
<dbReference type="Pfam" id="PF13912">
    <property type="entry name" value="zf-C2H2_6"/>
    <property type="match status" value="1"/>
</dbReference>
<dbReference type="OMA" id="DCERNIK"/>
<dbReference type="InterPro" id="IPR036236">
    <property type="entry name" value="Znf_C2H2_sf"/>
</dbReference>
<evidence type="ECO:0000256" key="5">
    <source>
        <dbReference type="ARBA" id="ARBA00023015"/>
    </source>
</evidence>
<keyword evidence="4" id="KW-0862">Zinc</keyword>
<keyword evidence="6" id="KW-0804">Transcription</keyword>
<evidence type="ECO:0000256" key="7">
    <source>
        <dbReference type="ARBA" id="ARBA00023242"/>
    </source>
</evidence>
<evidence type="ECO:0000256" key="1">
    <source>
        <dbReference type="ARBA" id="ARBA00004123"/>
    </source>
</evidence>
<keyword evidence="3" id="KW-0677">Repeat</keyword>
<evidence type="ECO:0000313" key="11">
    <source>
        <dbReference type="EMBL" id="KNC21225.1"/>
    </source>
</evidence>
<reference evidence="11 12" key="1">
    <citation type="journal article" date="2015" name="Nat. Commun.">
        <title>Lucilia cuprina genome unlocks parasitic fly biology to underpin future interventions.</title>
        <authorList>
            <person name="Anstead C.A."/>
            <person name="Korhonen P.K."/>
            <person name="Young N.D."/>
            <person name="Hall R.S."/>
            <person name="Jex A.R."/>
            <person name="Murali S.C."/>
            <person name="Hughes D.S."/>
            <person name="Lee S.F."/>
            <person name="Perry T."/>
            <person name="Stroehlein A.J."/>
            <person name="Ansell B.R."/>
            <person name="Breugelmans B."/>
            <person name="Hofmann A."/>
            <person name="Qu J."/>
            <person name="Dugan S."/>
            <person name="Lee S.L."/>
            <person name="Chao H."/>
            <person name="Dinh H."/>
            <person name="Han Y."/>
            <person name="Doddapaneni H.V."/>
            <person name="Worley K.C."/>
            <person name="Muzny D.M."/>
            <person name="Ioannidis P."/>
            <person name="Waterhouse R.M."/>
            <person name="Zdobnov E.M."/>
            <person name="James P.J."/>
            <person name="Bagnall N.H."/>
            <person name="Kotze A.C."/>
            <person name="Gibbs R.A."/>
            <person name="Richards S."/>
            <person name="Batterham P."/>
            <person name="Gasser R.B."/>
        </authorList>
    </citation>
    <scope>NUCLEOTIDE SEQUENCE [LARGE SCALE GENOMIC DNA]</scope>
    <source>
        <strain evidence="11 12">LS</strain>
        <tissue evidence="11">Full body</tissue>
    </source>
</reference>
<dbReference type="AlphaFoldDB" id="A0A0L0BM73"/>
<evidence type="ECO:0000256" key="4">
    <source>
        <dbReference type="ARBA" id="ARBA00022833"/>
    </source>
</evidence>
<accession>A0A0L0BM73</accession>
<evidence type="ECO:0000259" key="10">
    <source>
        <dbReference type="PROSITE" id="PS50157"/>
    </source>
</evidence>
<dbReference type="Gene3D" id="3.40.1800.20">
    <property type="match status" value="1"/>
</dbReference>
<dbReference type="Pfam" id="PF07776">
    <property type="entry name" value="zf-AD"/>
    <property type="match status" value="1"/>
</dbReference>
<comment type="caution">
    <text evidence="11">The sequence shown here is derived from an EMBL/GenBank/DDBJ whole genome shotgun (WGS) entry which is preliminary data.</text>
</comment>
<feature type="domain" description="C2H2-type" evidence="10">
    <location>
        <begin position="262"/>
        <end position="290"/>
    </location>
</feature>
<dbReference type="Proteomes" id="UP000037069">
    <property type="component" value="Unassembled WGS sequence"/>
</dbReference>
<feature type="compositionally biased region" description="Basic and acidic residues" evidence="9">
    <location>
        <begin position="152"/>
        <end position="186"/>
    </location>
</feature>
<dbReference type="PROSITE" id="PS00028">
    <property type="entry name" value="ZINC_FINGER_C2H2_1"/>
    <property type="match status" value="3"/>
</dbReference>
<evidence type="ECO:0000256" key="9">
    <source>
        <dbReference type="SAM" id="MobiDB-lite"/>
    </source>
</evidence>
<evidence type="ECO:0000256" key="6">
    <source>
        <dbReference type="ARBA" id="ARBA00023163"/>
    </source>
</evidence>
<sequence length="339" mass="40194">MDTCLLCLEFNKDFRDFIQANTTRWQELEITKILEKHFWPLTIQMDSWLCLTCWKELDQFHKFYLRIEEAHIQFGKINLGKEFKEENDMKNFAACCLEPEILIEPNILEDEETSCLKTNNKADIGVNQLNNDPLEKTIVIKTKKKRNFINKTKTDIKSEPDHSSDSASEREEDNPNSHESSKEAKQKIKRLNRKEKDKFIVENFDQMFCDVCGVPFENFSSMLKHFSREHKRKGYLLCCNRKFYERNNLVDHLQCHLNPDYFKCPQCGKVLSDRKNFKSHLLRVHRPKDVVLKHSCEICGKSFTQGYVLRTHKLTHLPKEEKKFPCTECGKFPLQEWTS</sequence>
<evidence type="ECO:0000256" key="2">
    <source>
        <dbReference type="ARBA" id="ARBA00022723"/>
    </source>
</evidence>
<protein>
    <submittedName>
        <fullName evidence="11">Transcription factor grauzone</fullName>
    </submittedName>
</protein>
<dbReference type="GO" id="GO:0005654">
    <property type="term" value="C:nucleoplasm"/>
    <property type="evidence" value="ECO:0007669"/>
    <property type="project" value="TreeGrafter"/>
</dbReference>
<keyword evidence="8" id="KW-0863">Zinc-finger</keyword>
<dbReference type="OrthoDB" id="3565419at2759"/>
<gene>
    <name evidence="11" type="ORF">FF38_14088</name>
</gene>
<name>A0A0L0BM73_LUCCU</name>
<dbReference type="SMART" id="SM00355">
    <property type="entry name" value="ZnF_C2H2"/>
    <property type="match status" value="4"/>
</dbReference>
<dbReference type="PANTHER" id="PTHR24399:SF23">
    <property type="entry name" value="C2H2-TYPE DOMAIN-CONTAINING PROTEIN"/>
    <property type="match status" value="1"/>
</dbReference>
<dbReference type="PANTHER" id="PTHR24399">
    <property type="entry name" value="ZINC FINGER AND BTB DOMAIN-CONTAINING"/>
    <property type="match status" value="1"/>
</dbReference>
<keyword evidence="5" id="KW-0805">Transcription regulation</keyword>
<evidence type="ECO:0000256" key="3">
    <source>
        <dbReference type="ARBA" id="ARBA00022737"/>
    </source>
</evidence>
<feature type="region of interest" description="Disordered" evidence="9">
    <location>
        <begin position="151"/>
        <end position="188"/>
    </location>
</feature>
<feature type="domain" description="C2H2-type" evidence="10">
    <location>
        <begin position="294"/>
        <end position="321"/>
    </location>
</feature>
<evidence type="ECO:0000256" key="8">
    <source>
        <dbReference type="PROSITE-ProRule" id="PRU00042"/>
    </source>
</evidence>
<dbReference type="GO" id="GO:0008270">
    <property type="term" value="F:zinc ion binding"/>
    <property type="evidence" value="ECO:0007669"/>
    <property type="project" value="UniProtKB-KW"/>
</dbReference>
<dbReference type="SUPFAM" id="SSF57667">
    <property type="entry name" value="beta-beta-alpha zinc fingers"/>
    <property type="match status" value="2"/>
</dbReference>
<keyword evidence="12" id="KW-1185">Reference proteome</keyword>
<dbReference type="EMBL" id="JRES01001644">
    <property type="protein sequence ID" value="KNC21225.1"/>
    <property type="molecule type" value="Genomic_DNA"/>
</dbReference>
<dbReference type="SUPFAM" id="SSF57716">
    <property type="entry name" value="Glucocorticoid receptor-like (DNA-binding domain)"/>
    <property type="match status" value="1"/>
</dbReference>
<keyword evidence="7" id="KW-0539">Nucleus</keyword>
<dbReference type="PROSITE" id="PS50157">
    <property type="entry name" value="ZINC_FINGER_C2H2_2"/>
    <property type="match status" value="2"/>
</dbReference>
<comment type="subcellular location">
    <subcellularLocation>
        <location evidence="1">Nucleus</location>
    </subcellularLocation>
</comment>
<dbReference type="SMART" id="SM00868">
    <property type="entry name" value="zf-AD"/>
    <property type="match status" value="1"/>
</dbReference>
<dbReference type="InterPro" id="IPR012934">
    <property type="entry name" value="Znf_AD"/>
</dbReference>
<dbReference type="InterPro" id="IPR013087">
    <property type="entry name" value="Znf_C2H2_type"/>
</dbReference>
<organism evidence="11 12">
    <name type="scientific">Lucilia cuprina</name>
    <name type="common">Green bottle fly</name>
    <name type="synonym">Australian sheep blowfly</name>
    <dbReference type="NCBI Taxonomy" id="7375"/>
    <lineage>
        <taxon>Eukaryota</taxon>
        <taxon>Metazoa</taxon>
        <taxon>Ecdysozoa</taxon>
        <taxon>Arthropoda</taxon>
        <taxon>Hexapoda</taxon>
        <taxon>Insecta</taxon>
        <taxon>Pterygota</taxon>
        <taxon>Neoptera</taxon>
        <taxon>Endopterygota</taxon>
        <taxon>Diptera</taxon>
        <taxon>Brachycera</taxon>
        <taxon>Muscomorpha</taxon>
        <taxon>Oestroidea</taxon>
        <taxon>Calliphoridae</taxon>
        <taxon>Luciliinae</taxon>
        <taxon>Lucilia</taxon>
    </lineage>
</organism>
<keyword evidence="2" id="KW-0479">Metal-binding</keyword>
<dbReference type="GO" id="GO:0001227">
    <property type="term" value="F:DNA-binding transcription repressor activity, RNA polymerase II-specific"/>
    <property type="evidence" value="ECO:0007669"/>
    <property type="project" value="TreeGrafter"/>
</dbReference>
<dbReference type="GO" id="GO:0000978">
    <property type="term" value="F:RNA polymerase II cis-regulatory region sequence-specific DNA binding"/>
    <property type="evidence" value="ECO:0007669"/>
    <property type="project" value="TreeGrafter"/>
</dbReference>